<reference evidence="9 10" key="1">
    <citation type="submission" date="2019-11" db="EMBL/GenBank/DDBJ databases">
        <authorList>
            <person name="Jiang L.-Q."/>
        </authorList>
    </citation>
    <scope>NUCLEOTIDE SEQUENCE [LARGE SCALE GENOMIC DNA]</scope>
    <source>
        <strain evidence="9 10">YIM 132087</strain>
    </source>
</reference>
<evidence type="ECO:0000313" key="9">
    <source>
        <dbReference type="EMBL" id="MTD17279.1"/>
    </source>
</evidence>
<name>A0A7K1FV89_9ACTN</name>
<protein>
    <submittedName>
        <fullName evidence="9">Iron chelate uptake ABC transporter family permease subunit</fullName>
    </submittedName>
</protein>
<proteinExistence type="inferred from homology"/>
<dbReference type="GO" id="GO:0005886">
    <property type="term" value="C:plasma membrane"/>
    <property type="evidence" value="ECO:0007669"/>
    <property type="project" value="UniProtKB-SubCell"/>
</dbReference>
<keyword evidence="6 8" id="KW-1133">Transmembrane helix</keyword>
<feature type="transmembrane region" description="Helical" evidence="8">
    <location>
        <begin position="93"/>
        <end position="111"/>
    </location>
</feature>
<dbReference type="GO" id="GO:0022857">
    <property type="term" value="F:transmembrane transporter activity"/>
    <property type="evidence" value="ECO:0007669"/>
    <property type="project" value="InterPro"/>
</dbReference>
<feature type="transmembrane region" description="Helical" evidence="8">
    <location>
        <begin position="178"/>
        <end position="198"/>
    </location>
</feature>
<feature type="transmembrane region" description="Helical" evidence="8">
    <location>
        <begin position="123"/>
        <end position="141"/>
    </location>
</feature>
<keyword evidence="10" id="KW-1185">Reference proteome</keyword>
<feature type="transmembrane region" description="Helical" evidence="8">
    <location>
        <begin position="39"/>
        <end position="57"/>
    </location>
</feature>
<evidence type="ECO:0000256" key="1">
    <source>
        <dbReference type="ARBA" id="ARBA00004651"/>
    </source>
</evidence>
<comment type="subcellular location">
    <subcellularLocation>
        <location evidence="1">Cell membrane</location>
        <topology evidence="1">Multi-pass membrane protein</topology>
    </subcellularLocation>
</comment>
<dbReference type="CDD" id="cd06550">
    <property type="entry name" value="TM_ABC_iron-siderophores_like"/>
    <property type="match status" value="1"/>
</dbReference>
<sequence>MKSPGTSPDPAPAEAPPRSLRPALRLGPEISFPVHVRSLVVFLALLVITVVVAGWAMTLGTIDVPVGTLIQAVFGSGEDGIVRLIQNWRLPRVVIAIVGGASLGIAGAIFQSLTRNPLGSPDIIGFNNGAYSGALIAILVLNTGRTGSTIGALIGGIVAAAIVVGLATRGGGLQGMRLIVVGIAISAVLASLNVYLILRADLETAMAAAAWGMGIFDTITWSQVLPIVIALVVLVPVLCGFARSLRLLELGDDSAAGLGLNANRTRLILIVVGVGFTAAVTAAAGPILFVALAAPQLARRLTGSAGIPLAASAAMGALLLLVSDVAAQQLLAPKQLPVGVITLTLGGAYLIGLLIAQSRKA</sequence>
<evidence type="ECO:0000256" key="3">
    <source>
        <dbReference type="ARBA" id="ARBA00022448"/>
    </source>
</evidence>
<accession>A0A7K1FV89</accession>
<dbReference type="PANTHER" id="PTHR30472">
    <property type="entry name" value="FERRIC ENTEROBACTIN TRANSPORT SYSTEM PERMEASE PROTEIN"/>
    <property type="match status" value="1"/>
</dbReference>
<dbReference type="SUPFAM" id="SSF81345">
    <property type="entry name" value="ABC transporter involved in vitamin B12 uptake, BtuC"/>
    <property type="match status" value="1"/>
</dbReference>
<keyword evidence="7 8" id="KW-0472">Membrane</keyword>
<feature type="transmembrane region" description="Helical" evidence="8">
    <location>
        <begin position="268"/>
        <end position="293"/>
    </location>
</feature>
<evidence type="ECO:0000256" key="8">
    <source>
        <dbReference type="SAM" id="Phobius"/>
    </source>
</evidence>
<dbReference type="Proteomes" id="UP000460221">
    <property type="component" value="Unassembled WGS sequence"/>
</dbReference>
<dbReference type="InterPro" id="IPR037294">
    <property type="entry name" value="ABC_BtuC-like"/>
</dbReference>
<evidence type="ECO:0000256" key="7">
    <source>
        <dbReference type="ARBA" id="ARBA00023136"/>
    </source>
</evidence>
<feature type="transmembrane region" description="Helical" evidence="8">
    <location>
        <begin position="147"/>
        <end position="166"/>
    </location>
</feature>
<feature type="transmembrane region" description="Helical" evidence="8">
    <location>
        <begin position="228"/>
        <end position="248"/>
    </location>
</feature>
<evidence type="ECO:0000256" key="4">
    <source>
        <dbReference type="ARBA" id="ARBA00022475"/>
    </source>
</evidence>
<keyword evidence="3" id="KW-0813">Transport</keyword>
<feature type="transmembrane region" description="Helical" evidence="8">
    <location>
        <begin position="335"/>
        <end position="356"/>
    </location>
</feature>
<dbReference type="AlphaFoldDB" id="A0A7K1FV89"/>
<evidence type="ECO:0000313" key="10">
    <source>
        <dbReference type="Proteomes" id="UP000460221"/>
    </source>
</evidence>
<organism evidence="9 10">
    <name type="scientific">Nakamurella alba</name>
    <dbReference type="NCBI Taxonomy" id="2665158"/>
    <lineage>
        <taxon>Bacteria</taxon>
        <taxon>Bacillati</taxon>
        <taxon>Actinomycetota</taxon>
        <taxon>Actinomycetes</taxon>
        <taxon>Nakamurellales</taxon>
        <taxon>Nakamurellaceae</taxon>
        <taxon>Nakamurella</taxon>
    </lineage>
</organism>
<dbReference type="EMBL" id="WLYK01000017">
    <property type="protein sequence ID" value="MTD17279.1"/>
    <property type="molecule type" value="Genomic_DNA"/>
</dbReference>
<dbReference type="InterPro" id="IPR000522">
    <property type="entry name" value="ABC_transptr_permease_BtuC"/>
</dbReference>
<evidence type="ECO:0000256" key="5">
    <source>
        <dbReference type="ARBA" id="ARBA00022692"/>
    </source>
</evidence>
<keyword evidence="4" id="KW-1003">Cell membrane</keyword>
<dbReference type="PANTHER" id="PTHR30472:SF24">
    <property type="entry name" value="FERRIC ENTEROBACTIN TRANSPORT SYSTEM PERMEASE PROTEIN FEPG"/>
    <property type="match status" value="1"/>
</dbReference>
<evidence type="ECO:0000256" key="6">
    <source>
        <dbReference type="ARBA" id="ARBA00022989"/>
    </source>
</evidence>
<evidence type="ECO:0000256" key="2">
    <source>
        <dbReference type="ARBA" id="ARBA00007935"/>
    </source>
</evidence>
<dbReference type="Gene3D" id="1.10.3470.10">
    <property type="entry name" value="ABC transporter involved in vitamin B12 uptake, BtuC"/>
    <property type="match status" value="1"/>
</dbReference>
<comment type="similarity">
    <text evidence="2">Belongs to the binding-protein-dependent transport system permease family. FecCD subfamily.</text>
</comment>
<dbReference type="GO" id="GO:0033214">
    <property type="term" value="P:siderophore-iron import into cell"/>
    <property type="evidence" value="ECO:0007669"/>
    <property type="project" value="TreeGrafter"/>
</dbReference>
<keyword evidence="5 8" id="KW-0812">Transmembrane</keyword>
<gene>
    <name evidence="9" type="ORF">GIS00_25435</name>
</gene>
<feature type="transmembrane region" description="Helical" evidence="8">
    <location>
        <begin position="305"/>
        <end position="323"/>
    </location>
</feature>
<dbReference type="Pfam" id="PF01032">
    <property type="entry name" value="FecCD"/>
    <property type="match status" value="1"/>
</dbReference>
<comment type="caution">
    <text evidence="9">The sequence shown here is derived from an EMBL/GenBank/DDBJ whole genome shotgun (WGS) entry which is preliminary data.</text>
</comment>